<protein>
    <recommendedName>
        <fullName evidence="8">UDP-N-acetylmuramoyl-L-alanyl-D-glutamate--2,6-diaminopimelate ligase</fullName>
        <ecNumber evidence="8">6.3.2.13</ecNumber>
    </recommendedName>
    <alternativeName>
        <fullName evidence="8">Meso-A2pm-adding enzyme</fullName>
    </alternativeName>
    <alternativeName>
        <fullName evidence="8">Meso-diaminopimelate-adding enzyme</fullName>
    </alternativeName>
    <alternativeName>
        <fullName evidence="8">UDP-MurNAc-L-Ala-D-Glu:meso-diaminopimelate ligase</fullName>
    </alternativeName>
    <alternativeName>
        <fullName evidence="8">UDP-MurNAc-tripeptide synthetase</fullName>
    </alternativeName>
    <alternativeName>
        <fullName evidence="8">UDP-N-acetylmuramyl-tripeptide synthetase</fullName>
    </alternativeName>
</protein>
<gene>
    <name evidence="8" type="primary">murE</name>
    <name evidence="13" type="ORF">JK635_10210</name>
</gene>
<keyword evidence="8 13" id="KW-0436">Ligase</keyword>
<comment type="catalytic activity">
    <reaction evidence="8">
        <text>UDP-N-acetyl-alpha-D-muramoyl-L-alanyl-D-glutamate + meso-2,6-diaminopimelate + ATP = UDP-N-acetyl-alpha-D-muramoyl-L-alanyl-gamma-D-glutamyl-meso-2,6-diaminopimelate + ADP + phosphate + H(+)</text>
        <dbReference type="Rhea" id="RHEA:23676"/>
        <dbReference type="ChEBI" id="CHEBI:15378"/>
        <dbReference type="ChEBI" id="CHEBI:30616"/>
        <dbReference type="ChEBI" id="CHEBI:43474"/>
        <dbReference type="ChEBI" id="CHEBI:57791"/>
        <dbReference type="ChEBI" id="CHEBI:83900"/>
        <dbReference type="ChEBI" id="CHEBI:83905"/>
        <dbReference type="ChEBI" id="CHEBI:456216"/>
        <dbReference type="EC" id="6.3.2.13"/>
    </reaction>
</comment>
<evidence type="ECO:0000259" key="10">
    <source>
        <dbReference type="Pfam" id="PF01225"/>
    </source>
</evidence>
<keyword evidence="8" id="KW-0963">Cytoplasm</keyword>
<dbReference type="InterPro" id="IPR036565">
    <property type="entry name" value="Mur-like_cat_sf"/>
</dbReference>
<evidence type="ECO:0000256" key="9">
    <source>
        <dbReference type="RuleBase" id="RU004135"/>
    </source>
</evidence>
<feature type="binding site" evidence="8">
    <location>
        <position position="177"/>
    </location>
    <ligand>
        <name>UDP-N-acetyl-alpha-D-muramoyl-L-alanyl-D-glutamate</name>
        <dbReference type="ChEBI" id="CHEBI:83900"/>
    </ligand>
</feature>
<evidence type="ECO:0000256" key="6">
    <source>
        <dbReference type="ARBA" id="ARBA00023306"/>
    </source>
</evidence>
<dbReference type="Pfam" id="PF08245">
    <property type="entry name" value="Mur_ligase_M"/>
    <property type="match status" value="1"/>
</dbReference>
<dbReference type="InterPro" id="IPR004101">
    <property type="entry name" value="Mur_ligase_C"/>
</dbReference>
<dbReference type="InterPro" id="IPR005761">
    <property type="entry name" value="UDP-N-AcMur-Glu-dNH2Pim_ligase"/>
</dbReference>
<dbReference type="InterPro" id="IPR036615">
    <property type="entry name" value="Mur_ligase_C_dom_sf"/>
</dbReference>
<comment type="caution">
    <text evidence="13">The sequence shown here is derived from an EMBL/GenBank/DDBJ whole genome shotgun (WGS) entry which is preliminary data.</text>
</comment>
<comment type="caution">
    <text evidence="8">Lacks conserved residue(s) required for the propagation of feature annotation.</text>
</comment>
<evidence type="ECO:0000256" key="2">
    <source>
        <dbReference type="ARBA" id="ARBA00005898"/>
    </source>
</evidence>
<dbReference type="Pfam" id="PF02875">
    <property type="entry name" value="Mur_ligase_C"/>
    <property type="match status" value="1"/>
</dbReference>
<dbReference type="SUPFAM" id="SSF53623">
    <property type="entry name" value="MurD-like peptide ligases, catalytic domain"/>
    <property type="match status" value="1"/>
</dbReference>
<feature type="domain" description="Mur ligase C-terminal" evidence="11">
    <location>
        <begin position="334"/>
        <end position="459"/>
    </location>
</feature>
<comment type="similarity">
    <text evidence="2 8">Belongs to the MurCDEF family. MurE subfamily.</text>
</comment>
<dbReference type="Gene3D" id="3.40.1390.10">
    <property type="entry name" value="MurE/MurF, N-terminal domain"/>
    <property type="match status" value="1"/>
</dbReference>
<keyword evidence="7 8" id="KW-0961">Cell wall biogenesis/degradation</keyword>
<comment type="subcellular location">
    <subcellularLocation>
        <location evidence="8 9">Cytoplasm</location>
    </subcellularLocation>
</comment>
<evidence type="ECO:0000256" key="4">
    <source>
        <dbReference type="ARBA" id="ARBA00022960"/>
    </source>
</evidence>
<keyword evidence="4 8" id="KW-0133">Cell shape</keyword>
<evidence type="ECO:0000256" key="8">
    <source>
        <dbReference type="HAMAP-Rule" id="MF_00208"/>
    </source>
</evidence>
<dbReference type="Pfam" id="PF01225">
    <property type="entry name" value="Mur_ligase"/>
    <property type="match status" value="1"/>
</dbReference>
<organism evidence="13 14">
    <name type="scientific">Neobacillus paridis</name>
    <dbReference type="NCBI Taxonomy" id="2803862"/>
    <lineage>
        <taxon>Bacteria</taxon>
        <taxon>Bacillati</taxon>
        <taxon>Bacillota</taxon>
        <taxon>Bacilli</taxon>
        <taxon>Bacillales</taxon>
        <taxon>Bacillaceae</taxon>
        <taxon>Neobacillus</taxon>
    </lineage>
</organism>
<evidence type="ECO:0000256" key="3">
    <source>
        <dbReference type="ARBA" id="ARBA00022618"/>
    </source>
</evidence>
<keyword evidence="5 8" id="KW-0573">Peptidoglycan synthesis</keyword>
<evidence type="ECO:0000256" key="5">
    <source>
        <dbReference type="ARBA" id="ARBA00022984"/>
    </source>
</evidence>
<accession>A0ABS1TMP8</accession>
<feature type="binding site" evidence="8">
    <location>
        <begin position="150"/>
        <end position="151"/>
    </location>
    <ligand>
        <name>UDP-N-acetyl-alpha-D-muramoyl-L-alanyl-D-glutamate</name>
        <dbReference type="ChEBI" id="CHEBI:83900"/>
    </ligand>
</feature>
<evidence type="ECO:0000313" key="13">
    <source>
        <dbReference type="EMBL" id="MBL4952585.1"/>
    </source>
</evidence>
<feature type="binding site" evidence="8">
    <location>
        <position position="149"/>
    </location>
    <ligand>
        <name>UDP-N-acetyl-alpha-D-muramoyl-L-alanyl-D-glutamate</name>
        <dbReference type="ChEBI" id="CHEBI:83900"/>
    </ligand>
</feature>
<dbReference type="GO" id="GO:0008765">
    <property type="term" value="F:UDP-N-acetylmuramoylalanyl-D-glutamate-2,6-diaminopimelate ligase activity"/>
    <property type="evidence" value="ECO:0007669"/>
    <property type="project" value="UniProtKB-EC"/>
</dbReference>
<name>A0ABS1TMP8_9BACI</name>
<feature type="binding site" evidence="8">
    <location>
        <position position="461"/>
    </location>
    <ligand>
        <name>meso-2,6-diaminopimelate</name>
        <dbReference type="ChEBI" id="CHEBI:57791"/>
    </ligand>
</feature>
<dbReference type="PANTHER" id="PTHR23135">
    <property type="entry name" value="MUR LIGASE FAMILY MEMBER"/>
    <property type="match status" value="1"/>
</dbReference>
<keyword evidence="8" id="KW-0460">Magnesium</keyword>
<feature type="binding site" evidence="8">
    <location>
        <begin position="108"/>
        <end position="114"/>
    </location>
    <ligand>
        <name>ATP</name>
        <dbReference type="ChEBI" id="CHEBI:30616"/>
    </ligand>
</feature>
<keyword evidence="8" id="KW-0547">Nucleotide-binding</keyword>
<dbReference type="NCBIfam" id="NF001126">
    <property type="entry name" value="PRK00139.1-4"/>
    <property type="match status" value="1"/>
</dbReference>
<dbReference type="EMBL" id="JAESWB010000168">
    <property type="protein sequence ID" value="MBL4952585.1"/>
    <property type="molecule type" value="Genomic_DNA"/>
</dbReference>
<keyword evidence="6 8" id="KW-0131">Cell cycle</keyword>
<dbReference type="RefSeq" id="WP_202653838.1">
    <property type="nucleotide sequence ID" value="NZ_JAESWB010000168.1"/>
</dbReference>
<dbReference type="NCBIfam" id="TIGR01085">
    <property type="entry name" value="murE"/>
    <property type="match status" value="1"/>
</dbReference>
<dbReference type="Gene3D" id="3.90.190.20">
    <property type="entry name" value="Mur ligase, C-terminal domain"/>
    <property type="match status" value="1"/>
</dbReference>
<feature type="domain" description="Mur ligase central" evidence="12">
    <location>
        <begin position="106"/>
        <end position="312"/>
    </location>
</feature>
<feature type="short sequence motif" description="Meso-diaminopimelate recognition motif" evidence="8">
    <location>
        <begin position="407"/>
        <end position="410"/>
    </location>
</feature>
<reference evidence="13 14" key="1">
    <citation type="submission" date="2021-01" db="EMBL/GenBank/DDBJ databases">
        <title>Genome public.</title>
        <authorList>
            <person name="Liu C."/>
            <person name="Sun Q."/>
        </authorList>
    </citation>
    <scope>NUCLEOTIDE SEQUENCE [LARGE SCALE GENOMIC DNA]</scope>
    <source>
        <strain evidence="13 14">YIM B02564</strain>
    </source>
</reference>
<keyword evidence="3 8" id="KW-0132">Cell division</keyword>
<dbReference type="EC" id="6.3.2.13" evidence="8"/>
<feature type="binding site" evidence="8">
    <location>
        <position position="185"/>
    </location>
    <ligand>
        <name>UDP-N-acetyl-alpha-D-muramoyl-L-alanyl-D-glutamate</name>
        <dbReference type="ChEBI" id="CHEBI:83900"/>
    </ligand>
</feature>
<comment type="PTM">
    <text evidence="8">Carboxylation is probably crucial for Mg(2+) binding and, consequently, for the gamma-phosphate positioning of ATP.</text>
</comment>
<dbReference type="InterPro" id="IPR035911">
    <property type="entry name" value="MurE/MurF_N"/>
</dbReference>
<feature type="binding site" evidence="8">
    <location>
        <position position="457"/>
    </location>
    <ligand>
        <name>meso-2,6-diaminopimelate</name>
        <dbReference type="ChEBI" id="CHEBI:57791"/>
    </ligand>
</feature>
<evidence type="ECO:0000256" key="7">
    <source>
        <dbReference type="ARBA" id="ARBA00023316"/>
    </source>
</evidence>
<comment type="cofactor">
    <cofactor evidence="8">
        <name>Mg(2+)</name>
        <dbReference type="ChEBI" id="CHEBI:18420"/>
    </cofactor>
</comment>
<evidence type="ECO:0000259" key="12">
    <source>
        <dbReference type="Pfam" id="PF08245"/>
    </source>
</evidence>
<dbReference type="Proteomes" id="UP000623967">
    <property type="component" value="Unassembled WGS sequence"/>
</dbReference>
<feature type="domain" description="Mur ligase N-terminal catalytic" evidence="10">
    <location>
        <begin position="22"/>
        <end position="93"/>
    </location>
</feature>
<evidence type="ECO:0000313" key="14">
    <source>
        <dbReference type="Proteomes" id="UP000623967"/>
    </source>
</evidence>
<evidence type="ECO:0000259" key="11">
    <source>
        <dbReference type="Pfam" id="PF02875"/>
    </source>
</evidence>
<dbReference type="Gene3D" id="3.40.1190.10">
    <property type="entry name" value="Mur-like, catalytic domain"/>
    <property type="match status" value="1"/>
</dbReference>
<dbReference type="InterPro" id="IPR000713">
    <property type="entry name" value="Mur_ligase_N"/>
</dbReference>
<proteinExistence type="inferred from homology"/>
<dbReference type="SUPFAM" id="SSF53244">
    <property type="entry name" value="MurD-like peptide ligases, peptide-binding domain"/>
    <property type="match status" value="1"/>
</dbReference>
<dbReference type="InterPro" id="IPR013221">
    <property type="entry name" value="Mur_ligase_cen"/>
</dbReference>
<evidence type="ECO:0000256" key="1">
    <source>
        <dbReference type="ARBA" id="ARBA00004752"/>
    </source>
</evidence>
<comment type="pathway">
    <text evidence="1 8 9">Cell wall biogenesis; peptidoglycan biosynthesis.</text>
</comment>
<dbReference type="HAMAP" id="MF_00208">
    <property type="entry name" value="MurE"/>
    <property type="match status" value="1"/>
</dbReference>
<dbReference type="NCBIfam" id="NF001124">
    <property type="entry name" value="PRK00139.1-2"/>
    <property type="match status" value="1"/>
</dbReference>
<keyword evidence="8" id="KW-0067">ATP-binding</keyword>
<keyword evidence="14" id="KW-1185">Reference proteome</keyword>
<sequence>MKLQQLLTHLHPLVPFTEENPEITSIENDHRKVQKGSLFVCIKGYTVDGHHFAESAVKSGAVAVLAERPLELAVPVITVKDTLRAIAVLADVFYGQPTQQLHLIGITGTNGKTTTSHLIEKIFADHGQKTGLIGTMYTKIADKTIETKNTTPESLTLQKTFRQMVEEGVEMAVMEVSSHALDLGRVHRCDYDVAVFTNLTQDHLDYHKTMEEYKRAKSLLFSQLGNSFNLKKPKFAILNADDPASELFKKSTAAHVYTYGIDHPADIQAVNIEMTTTGTGFDLLVGKDKYPVHLQLLGKFSVYNVLAAISAALVSGIPVLEAIASIEKVNGVAGRFELVKAGQDFTVIVDYAHTPDSLENVLKTIEHFAKKKVFVVVGCGGDRDRTKRPLMAQIACRYATNPIFTSDNPRSEDPMAILKEMEAGVQGEDYLVIPDRKEAINYAVKQAETGDVVLIAGKGHETYQIIGNEVHDFDDRLVARGAIEER</sequence>
<dbReference type="SUPFAM" id="SSF63418">
    <property type="entry name" value="MurE/MurF N-terminal domain"/>
    <property type="match status" value="1"/>
</dbReference>
<feature type="binding site" evidence="8">
    <location>
        <begin position="407"/>
        <end position="410"/>
    </location>
    <ligand>
        <name>meso-2,6-diaminopimelate</name>
        <dbReference type="ChEBI" id="CHEBI:57791"/>
    </ligand>
</feature>
<feature type="binding site" evidence="8">
    <location>
        <position position="383"/>
    </location>
    <ligand>
        <name>meso-2,6-diaminopimelate</name>
        <dbReference type="ChEBI" id="CHEBI:57791"/>
    </ligand>
</feature>
<dbReference type="PANTHER" id="PTHR23135:SF4">
    <property type="entry name" value="UDP-N-ACETYLMURAMOYL-L-ALANYL-D-GLUTAMATE--2,6-DIAMINOPIMELATE LIGASE MURE HOMOLOG, CHLOROPLASTIC"/>
    <property type="match status" value="1"/>
</dbReference>
<comment type="function">
    <text evidence="8">Catalyzes the addition of meso-diaminopimelic acid to the nucleotide precursor UDP-N-acetylmuramoyl-L-alanyl-D-glutamate (UMAG) in the biosynthesis of bacterial cell-wall peptidoglycan.</text>
</comment>
<feature type="modified residue" description="N6-carboxylysine" evidence="8">
    <location>
        <position position="217"/>
    </location>
</feature>